<dbReference type="OrthoDB" id="4374584at2"/>
<name>M3UNS1_GORML</name>
<dbReference type="Proteomes" id="UP000035009">
    <property type="component" value="Unassembled WGS sequence"/>
</dbReference>
<evidence type="ECO:0000313" key="3">
    <source>
        <dbReference type="Proteomes" id="UP000035009"/>
    </source>
</evidence>
<dbReference type="EMBL" id="BAOP01000046">
    <property type="protein sequence ID" value="GAC81815.1"/>
    <property type="molecule type" value="Genomic_DNA"/>
</dbReference>
<dbReference type="STRING" id="410332.SAMN04488550_2552"/>
<evidence type="ECO:0000256" key="1">
    <source>
        <dbReference type="SAM" id="SignalP"/>
    </source>
</evidence>
<comment type="caution">
    <text evidence="2">The sequence shown here is derived from an EMBL/GenBank/DDBJ whole genome shotgun (WGS) entry which is preliminary data.</text>
</comment>
<keyword evidence="3" id="KW-1185">Reference proteome</keyword>
<keyword evidence="1" id="KW-0732">Signal</keyword>
<organism evidence="2 3">
    <name type="scientific">Gordonia malaquae NBRC 108250</name>
    <dbReference type="NCBI Taxonomy" id="1223542"/>
    <lineage>
        <taxon>Bacteria</taxon>
        <taxon>Bacillati</taxon>
        <taxon>Actinomycetota</taxon>
        <taxon>Actinomycetes</taxon>
        <taxon>Mycobacteriales</taxon>
        <taxon>Gordoniaceae</taxon>
        <taxon>Gordonia</taxon>
    </lineage>
</organism>
<evidence type="ECO:0000313" key="2">
    <source>
        <dbReference type="EMBL" id="GAC81815.1"/>
    </source>
</evidence>
<proteinExistence type="predicted"/>
<dbReference type="eggNOG" id="ENOG5031VXM">
    <property type="taxonomic scope" value="Bacteria"/>
</dbReference>
<protein>
    <submittedName>
        <fullName evidence="2">Uncharacterized protein</fullName>
    </submittedName>
</protein>
<reference evidence="2 3" key="1">
    <citation type="submission" date="2013-02" db="EMBL/GenBank/DDBJ databases">
        <title>Whole genome shotgun sequence of Gordonia malaquae NBRC 108250.</title>
        <authorList>
            <person name="Yoshida I."/>
            <person name="Hosoyama A."/>
            <person name="Tsuchikane K."/>
            <person name="Ando Y."/>
            <person name="Baba S."/>
            <person name="Ohji S."/>
            <person name="Hamada M."/>
            <person name="Tamura T."/>
            <person name="Yamazoe A."/>
            <person name="Yamazaki S."/>
            <person name="Fujita N."/>
        </authorList>
    </citation>
    <scope>NUCLEOTIDE SEQUENCE [LARGE SCALE GENOMIC DNA]</scope>
    <source>
        <strain evidence="2 3">NBRC 108250</strain>
    </source>
</reference>
<accession>M3UNS1</accession>
<dbReference type="RefSeq" id="WP_008381872.1">
    <property type="nucleotide sequence ID" value="NZ_BAOP01000046.1"/>
</dbReference>
<sequence length="204" mass="21784">MTKSALMRMVLVPLVGVVALASAGVASAAPGDPDGRCVIDDASAATTIDSLMDHCTSQQILDLFDSAAPGTLPEPGRYRLYLLPAQKGKNGVDDYQDSKIFTTTQSKLGDGLTFAKGPQGQPWVYKNYITGRDAGGPVVFAPRSFADRRPTWTADFSRDFGGLMISTQEYRRLTSTVWIGRDFLGPGTSAKPPSSGGTIAFTKR</sequence>
<gene>
    <name evidence="2" type="ORF">GM1_046_00080</name>
</gene>
<feature type="chain" id="PRO_5004040578" evidence="1">
    <location>
        <begin position="29"/>
        <end position="204"/>
    </location>
</feature>
<dbReference type="AlphaFoldDB" id="M3UNS1"/>
<feature type="signal peptide" evidence="1">
    <location>
        <begin position="1"/>
        <end position="28"/>
    </location>
</feature>